<dbReference type="PANTHER" id="PTHR11085">
    <property type="entry name" value="NAD-DEPENDENT PROTEIN DEACYLASE SIRTUIN-5, MITOCHONDRIAL-RELATED"/>
    <property type="match status" value="1"/>
</dbReference>
<evidence type="ECO:0000256" key="5">
    <source>
        <dbReference type="SAM" id="MobiDB-lite"/>
    </source>
</evidence>
<evidence type="ECO:0000256" key="3">
    <source>
        <dbReference type="ARBA" id="ARBA00023027"/>
    </source>
</evidence>
<evidence type="ECO:0000313" key="7">
    <source>
        <dbReference type="EMBL" id="KMQ75809.1"/>
    </source>
</evidence>
<keyword evidence="4" id="KW-0479">Metal-binding</keyword>
<feature type="binding site" evidence="4">
    <location>
        <position position="205"/>
    </location>
    <ligand>
        <name>Zn(2+)</name>
        <dbReference type="ChEBI" id="CHEBI:29105"/>
    </ligand>
</feature>
<organism evidence="7 8">
    <name type="scientific">Marinobacter subterrani</name>
    <dbReference type="NCBI Taxonomy" id="1658765"/>
    <lineage>
        <taxon>Bacteria</taxon>
        <taxon>Pseudomonadati</taxon>
        <taxon>Pseudomonadota</taxon>
        <taxon>Gammaproteobacteria</taxon>
        <taxon>Pseudomonadales</taxon>
        <taxon>Marinobacteraceae</taxon>
        <taxon>Marinobacter</taxon>
    </lineage>
</organism>
<evidence type="ECO:0000256" key="4">
    <source>
        <dbReference type="PROSITE-ProRule" id="PRU00236"/>
    </source>
</evidence>
<dbReference type="Proteomes" id="UP000036102">
    <property type="component" value="Unassembled WGS sequence"/>
</dbReference>
<dbReference type="PANTHER" id="PTHR11085:SF10">
    <property type="entry name" value="NAD-DEPENDENT PROTEIN DEACYLASE SIRTUIN-5, MITOCHONDRIAL-RELATED"/>
    <property type="match status" value="1"/>
</dbReference>
<gene>
    <name evidence="7" type="ORF">Msub_12018</name>
</gene>
<keyword evidence="2" id="KW-0808">Transferase</keyword>
<feature type="binding site" evidence="4">
    <location>
        <position position="155"/>
    </location>
    <ligand>
        <name>Zn(2+)</name>
        <dbReference type="ChEBI" id="CHEBI:29105"/>
    </ligand>
</feature>
<dbReference type="Pfam" id="PF02146">
    <property type="entry name" value="SIR2"/>
    <property type="match status" value="1"/>
</dbReference>
<evidence type="ECO:0000313" key="8">
    <source>
        <dbReference type="Proteomes" id="UP000036102"/>
    </source>
</evidence>
<dbReference type="InterPro" id="IPR029035">
    <property type="entry name" value="DHS-like_NAD/FAD-binding_dom"/>
</dbReference>
<dbReference type="InterPro" id="IPR026590">
    <property type="entry name" value="Ssirtuin_cat_dom"/>
</dbReference>
<keyword evidence="4" id="KW-0862">Zinc</keyword>
<evidence type="ECO:0000259" key="6">
    <source>
        <dbReference type="PROSITE" id="PS50305"/>
    </source>
</evidence>
<keyword evidence="3" id="KW-0520">NAD</keyword>
<feature type="domain" description="Deacetylase sirtuin-type" evidence="6">
    <location>
        <begin position="26"/>
        <end position="300"/>
    </location>
</feature>
<dbReference type="SUPFAM" id="SSF52467">
    <property type="entry name" value="DHS-like NAD/FAD-binding domain"/>
    <property type="match status" value="1"/>
</dbReference>
<dbReference type="AlphaFoldDB" id="A0A0J7JD65"/>
<dbReference type="OrthoDB" id="9800582at2"/>
<dbReference type="GO" id="GO:0017136">
    <property type="term" value="F:histone deacetylase activity, NAD-dependent"/>
    <property type="evidence" value="ECO:0007669"/>
    <property type="project" value="TreeGrafter"/>
</dbReference>
<dbReference type="PROSITE" id="PS50305">
    <property type="entry name" value="SIRTUIN"/>
    <property type="match status" value="1"/>
</dbReference>
<feature type="binding site" evidence="4">
    <location>
        <position position="208"/>
    </location>
    <ligand>
        <name>Zn(2+)</name>
        <dbReference type="ChEBI" id="CHEBI:29105"/>
    </ligand>
</feature>
<proteinExistence type="predicted"/>
<feature type="active site" description="Proton acceptor" evidence="4">
    <location>
        <position position="147"/>
    </location>
</feature>
<dbReference type="Gene3D" id="3.30.1600.10">
    <property type="entry name" value="SIR2/SIRT2 'Small Domain"/>
    <property type="match status" value="1"/>
</dbReference>
<name>A0A0J7JD65_9GAMM</name>
<dbReference type="EC" id="2.3.1.286" evidence="1"/>
<dbReference type="EMBL" id="LFBU01000001">
    <property type="protein sequence ID" value="KMQ75809.1"/>
    <property type="molecule type" value="Genomic_DNA"/>
</dbReference>
<dbReference type="PATRIC" id="fig|1658765.3.peg.2019"/>
<reference evidence="7 8" key="1">
    <citation type="submission" date="2015-06" db="EMBL/GenBank/DDBJ databases">
        <title>Marinobacter subterrani, a genetically tractable neutrophilic iron-oxidizing strain isolated from the Soudan Iron Mine.</title>
        <authorList>
            <person name="Bonis B.M."/>
            <person name="Gralnick J.A."/>
        </authorList>
    </citation>
    <scope>NUCLEOTIDE SEQUENCE [LARGE SCALE GENOMIC DNA]</scope>
    <source>
        <strain evidence="7 8">JG233</strain>
    </source>
</reference>
<sequence length="300" mass="33612">MPVTTHRSRPFSSSQRLPDPEQPPVLHEPDEAGQMLAAFIQRYPRLLILTGAGVSTDSGIPDYRDGDGAWKRKQPVQHKAFMEDFHTRQRYWGRSLIGWPVMRNATPNLSHHYISDLELLNHSSLVVTQNVDRLHQRAGTRAVTDLHGRADEVVCMTCGYRCPRDEVHDRCADLNPGFRKYTADTAPDGDADLEVDFSDFRPADCPKCQGILKPDVVFFGDYVPKDRVYGALDVLKASDGLLVIGSSLMVYSGFRFCRYANEWGKPMATLNLGRTRAEALVDLKLNARIGETLAAALKQL</sequence>
<accession>A0A0J7JD65</accession>
<dbReference type="RefSeq" id="WP_048495868.1">
    <property type="nucleotide sequence ID" value="NZ_LFBU01000001.1"/>
</dbReference>
<dbReference type="Gene3D" id="3.40.50.1220">
    <property type="entry name" value="TPP-binding domain"/>
    <property type="match status" value="1"/>
</dbReference>
<dbReference type="InterPro" id="IPR026591">
    <property type="entry name" value="Sirtuin_cat_small_dom_sf"/>
</dbReference>
<feature type="region of interest" description="Disordered" evidence="5">
    <location>
        <begin position="1"/>
        <end position="28"/>
    </location>
</feature>
<protein>
    <recommendedName>
        <fullName evidence="1">protein acetyllysine N-acetyltransferase</fullName>
        <ecNumber evidence="1">2.3.1.286</ecNumber>
    </recommendedName>
</protein>
<dbReference type="GO" id="GO:0046872">
    <property type="term" value="F:metal ion binding"/>
    <property type="evidence" value="ECO:0007669"/>
    <property type="project" value="UniProtKB-KW"/>
</dbReference>
<evidence type="ECO:0000256" key="2">
    <source>
        <dbReference type="ARBA" id="ARBA00022679"/>
    </source>
</evidence>
<dbReference type="GO" id="GO:0070403">
    <property type="term" value="F:NAD+ binding"/>
    <property type="evidence" value="ECO:0007669"/>
    <property type="project" value="InterPro"/>
</dbReference>
<keyword evidence="8" id="KW-1185">Reference proteome</keyword>
<dbReference type="InterPro" id="IPR003000">
    <property type="entry name" value="Sirtuin"/>
</dbReference>
<evidence type="ECO:0000256" key="1">
    <source>
        <dbReference type="ARBA" id="ARBA00012928"/>
    </source>
</evidence>
<dbReference type="InterPro" id="IPR050134">
    <property type="entry name" value="NAD-dep_sirtuin_deacylases"/>
</dbReference>
<dbReference type="NCBIfam" id="NF003738">
    <property type="entry name" value="PRK05333.1"/>
    <property type="match status" value="1"/>
</dbReference>
<comment type="caution">
    <text evidence="7">The sequence shown here is derived from an EMBL/GenBank/DDBJ whole genome shotgun (WGS) entry which is preliminary data.</text>
</comment>
<dbReference type="STRING" id="1658765.Msub_12018"/>
<feature type="binding site" evidence="4">
    <location>
        <position position="158"/>
    </location>
    <ligand>
        <name>Zn(2+)</name>
        <dbReference type="ChEBI" id="CHEBI:29105"/>
    </ligand>
</feature>